<sequence length="155" mass="17752">MSMYPNISAEPSAPSAPGFIIEDQHQQKPQYDQPPPYTMWPNYDQQFQQPQQGPQPSSVVVTQPTSQNANTTVIMDRFPSKSIHVKCFFCHEDVKTVTQARSNFCTWLLCAGLCFIGCWLGCCLIPFCTDCSRDMLHYCPKCKKYLGAHERFRIF</sequence>
<dbReference type="OrthoDB" id="6499258at2759"/>
<reference evidence="11" key="1">
    <citation type="submission" date="2013-05" db="EMBL/GenBank/DDBJ databases">
        <authorList>
            <person name="Yim A.K.Y."/>
            <person name="Chan T.F."/>
            <person name="Ji K.M."/>
            <person name="Liu X.Y."/>
            <person name="Zhou J.W."/>
            <person name="Li R.Q."/>
            <person name="Yang K.Y."/>
            <person name="Li J."/>
            <person name="Li M."/>
            <person name="Law P.T.W."/>
            <person name="Wu Y.L."/>
            <person name="Cai Z.L."/>
            <person name="Qin H."/>
            <person name="Bao Y."/>
            <person name="Leung R.K.K."/>
            <person name="Ng P.K.S."/>
            <person name="Zou J."/>
            <person name="Zhong X.J."/>
            <person name="Ran P.X."/>
            <person name="Zhong N.S."/>
            <person name="Liu Z.G."/>
            <person name="Tsui S.K.W."/>
        </authorList>
    </citation>
    <scope>NUCLEOTIDE SEQUENCE</scope>
    <source>
        <strain evidence="11">Derf</strain>
        <tissue evidence="11">Whole organism</tissue>
    </source>
</reference>
<dbReference type="InterPro" id="IPR006629">
    <property type="entry name" value="LITAF"/>
</dbReference>
<keyword evidence="9" id="KW-1133">Transmembrane helix</keyword>
<dbReference type="PROSITE" id="PS51837">
    <property type="entry name" value="LITAF"/>
    <property type="match status" value="1"/>
</dbReference>
<feature type="domain" description="LITAF" evidence="10">
    <location>
        <begin position="67"/>
        <end position="151"/>
    </location>
</feature>
<evidence type="ECO:0000313" key="11">
    <source>
        <dbReference type="EMBL" id="KAH9527941.1"/>
    </source>
</evidence>
<keyword evidence="12" id="KW-1185">Reference proteome</keyword>
<comment type="caution">
    <text evidence="11">The sequence shown here is derived from an EMBL/GenBank/DDBJ whole genome shotgun (WGS) entry which is preliminary data.</text>
</comment>
<evidence type="ECO:0000256" key="3">
    <source>
        <dbReference type="ARBA" id="ARBA00004630"/>
    </source>
</evidence>
<evidence type="ECO:0000256" key="9">
    <source>
        <dbReference type="SAM" id="Phobius"/>
    </source>
</evidence>
<evidence type="ECO:0000256" key="1">
    <source>
        <dbReference type="ARBA" id="ARBA00004414"/>
    </source>
</evidence>
<dbReference type="GO" id="GO:0031902">
    <property type="term" value="C:late endosome membrane"/>
    <property type="evidence" value="ECO:0007669"/>
    <property type="project" value="UniProtKB-SubCell"/>
</dbReference>
<dbReference type="PANTHER" id="PTHR23292">
    <property type="entry name" value="LIPOPOLYSACCHARIDE-INDUCED TUMOR NECROSIS FACTOR-ALPHA FACTOR"/>
    <property type="match status" value="1"/>
</dbReference>
<comment type="similarity">
    <text evidence="4">Belongs to the CDIP1/LITAF family.</text>
</comment>
<dbReference type="SMART" id="SM00714">
    <property type="entry name" value="LITAF"/>
    <property type="match status" value="1"/>
</dbReference>
<keyword evidence="9" id="KW-0812">Transmembrane</keyword>
<dbReference type="Pfam" id="PF10601">
    <property type="entry name" value="zf-LITAF-like"/>
    <property type="match status" value="1"/>
</dbReference>
<dbReference type="EMBL" id="ASGP02000001">
    <property type="protein sequence ID" value="KAH9527941.1"/>
    <property type="molecule type" value="Genomic_DNA"/>
</dbReference>
<organism evidence="11 12">
    <name type="scientific">Dermatophagoides farinae</name>
    <name type="common">American house dust mite</name>
    <dbReference type="NCBI Taxonomy" id="6954"/>
    <lineage>
        <taxon>Eukaryota</taxon>
        <taxon>Metazoa</taxon>
        <taxon>Ecdysozoa</taxon>
        <taxon>Arthropoda</taxon>
        <taxon>Chelicerata</taxon>
        <taxon>Arachnida</taxon>
        <taxon>Acari</taxon>
        <taxon>Acariformes</taxon>
        <taxon>Sarcoptiformes</taxon>
        <taxon>Astigmata</taxon>
        <taxon>Psoroptidia</taxon>
        <taxon>Analgoidea</taxon>
        <taxon>Pyroglyphidae</taxon>
        <taxon>Dermatophagoidinae</taxon>
        <taxon>Dermatophagoides</taxon>
    </lineage>
</organism>
<evidence type="ECO:0000313" key="12">
    <source>
        <dbReference type="Proteomes" id="UP000790347"/>
    </source>
</evidence>
<dbReference type="GO" id="GO:0005765">
    <property type="term" value="C:lysosomal membrane"/>
    <property type="evidence" value="ECO:0007669"/>
    <property type="project" value="UniProtKB-SubCell"/>
</dbReference>
<dbReference type="Proteomes" id="UP000790347">
    <property type="component" value="Unassembled WGS sequence"/>
</dbReference>
<evidence type="ECO:0000256" key="4">
    <source>
        <dbReference type="ARBA" id="ARBA00005975"/>
    </source>
</evidence>
<feature type="region of interest" description="Disordered" evidence="8">
    <location>
        <begin position="1"/>
        <end position="62"/>
    </location>
</feature>
<feature type="compositionally biased region" description="Low complexity" evidence="8">
    <location>
        <begin position="45"/>
        <end position="62"/>
    </location>
</feature>
<name>A0A922IAG8_DERFA</name>
<comment type="subcellular location">
    <subcellularLocation>
        <location evidence="2">Endosome membrane</location>
        <topology evidence="2">Peripheral membrane protein</topology>
    </subcellularLocation>
    <subcellularLocation>
        <location evidence="1">Late endosome membrane</location>
    </subcellularLocation>
    <subcellularLocation>
        <location evidence="3">Lysosome membrane</location>
        <topology evidence="3">Peripheral membrane protein</topology>
        <orientation evidence="3">Cytoplasmic side</orientation>
    </subcellularLocation>
</comment>
<accession>A0A922IAG8</accession>
<evidence type="ECO:0000256" key="8">
    <source>
        <dbReference type="SAM" id="MobiDB-lite"/>
    </source>
</evidence>
<dbReference type="PANTHER" id="PTHR23292:SF6">
    <property type="entry name" value="FI16602P1-RELATED"/>
    <property type="match status" value="1"/>
</dbReference>
<keyword evidence="7 9" id="KW-0472">Membrane</keyword>
<dbReference type="GO" id="GO:0008270">
    <property type="term" value="F:zinc ion binding"/>
    <property type="evidence" value="ECO:0007669"/>
    <property type="project" value="TreeGrafter"/>
</dbReference>
<evidence type="ECO:0000256" key="5">
    <source>
        <dbReference type="ARBA" id="ARBA00022723"/>
    </source>
</evidence>
<reference evidence="11" key="2">
    <citation type="journal article" date="2022" name="Res Sq">
        <title>Comparative Genomics Reveals Insights into the Divergent Evolution of Astigmatic Mites and Household Pest Adaptations.</title>
        <authorList>
            <person name="Xiong Q."/>
            <person name="Wan A.T.-Y."/>
            <person name="Liu X.-Y."/>
            <person name="Fung C.S.-H."/>
            <person name="Xiao X."/>
            <person name="Malainual N."/>
            <person name="Hou J."/>
            <person name="Wang L."/>
            <person name="Wang M."/>
            <person name="Yang K."/>
            <person name="Cui Y."/>
            <person name="Leung E."/>
            <person name="Nong W."/>
            <person name="Shin S.-K."/>
            <person name="Au S."/>
            <person name="Jeong K.Y."/>
            <person name="Chew F.T."/>
            <person name="Hui J."/>
            <person name="Leung T.F."/>
            <person name="Tungtrongchitr A."/>
            <person name="Zhong N."/>
            <person name="Liu Z."/>
            <person name="Tsui S."/>
        </authorList>
    </citation>
    <scope>NUCLEOTIDE SEQUENCE</scope>
    <source>
        <strain evidence="11">Derf</strain>
        <tissue evidence="11">Whole organism</tissue>
    </source>
</reference>
<evidence type="ECO:0000256" key="6">
    <source>
        <dbReference type="ARBA" id="ARBA00022833"/>
    </source>
</evidence>
<proteinExistence type="inferred from homology"/>
<feature type="transmembrane region" description="Helical" evidence="9">
    <location>
        <begin position="104"/>
        <end position="127"/>
    </location>
</feature>
<keyword evidence="5" id="KW-0479">Metal-binding</keyword>
<evidence type="ECO:0000256" key="2">
    <source>
        <dbReference type="ARBA" id="ARBA00004481"/>
    </source>
</evidence>
<dbReference type="InterPro" id="IPR037519">
    <property type="entry name" value="LITAF_fam"/>
</dbReference>
<dbReference type="AlphaFoldDB" id="A0A922IAG8"/>
<evidence type="ECO:0000256" key="7">
    <source>
        <dbReference type="ARBA" id="ARBA00023136"/>
    </source>
</evidence>
<protein>
    <recommendedName>
        <fullName evidence="10">LITAF domain-containing protein</fullName>
    </recommendedName>
</protein>
<keyword evidence="6" id="KW-0862">Zinc</keyword>
<gene>
    <name evidence="11" type="ORF">DERF_001926</name>
</gene>
<evidence type="ECO:0000259" key="10">
    <source>
        <dbReference type="PROSITE" id="PS51837"/>
    </source>
</evidence>